<dbReference type="InterPro" id="IPR038377">
    <property type="entry name" value="Na/Glc_symporter_sf"/>
</dbReference>
<gene>
    <name evidence="9" type="ORF">HXX76_005798</name>
    <name evidence="10" type="ORF">HXX76_005799</name>
</gene>
<comment type="similarity">
    <text evidence="2 7">Belongs to the sodium:solute symporter (SSF) (TC 2.A.21) family.</text>
</comment>
<dbReference type="AlphaFoldDB" id="A0A835W5L7"/>
<feature type="transmembrane region" description="Helical" evidence="8">
    <location>
        <begin position="217"/>
        <end position="236"/>
    </location>
</feature>
<protein>
    <recommendedName>
        <fullName evidence="12">Urea active transporter</fullName>
    </recommendedName>
</protein>
<name>A0A835W5L7_CHLIN</name>
<evidence type="ECO:0000256" key="3">
    <source>
        <dbReference type="ARBA" id="ARBA00022448"/>
    </source>
</evidence>
<feature type="transmembrane region" description="Helical" evidence="8">
    <location>
        <begin position="112"/>
        <end position="132"/>
    </location>
</feature>
<evidence type="ECO:0000256" key="6">
    <source>
        <dbReference type="ARBA" id="ARBA00023136"/>
    </source>
</evidence>
<evidence type="ECO:0008006" key="12">
    <source>
        <dbReference type="Google" id="ProtNLM"/>
    </source>
</evidence>
<dbReference type="GO" id="GO:0005886">
    <property type="term" value="C:plasma membrane"/>
    <property type="evidence" value="ECO:0007669"/>
    <property type="project" value="TreeGrafter"/>
</dbReference>
<dbReference type="InterPro" id="IPR031155">
    <property type="entry name" value="DUR"/>
</dbReference>
<organism evidence="10 11">
    <name type="scientific">Chlamydomonas incerta</name>
    <dbReference type="NCBI Taxonomy" id="51695"/>
    <lineage>
        <taxon>Eukaryota</taxon>
        <taxon>Viridiplantae</taxon>
        <taxon>Chlorophyta</taxon>
        <taxon>core chlorophytes</taxon>
        <taxon>Chlorophyceae</taxon>
        <taxon>CS clade</taxon>
        <taxon>Chlamydomonadales</taxon>
        <taxon>Chlamydomonadaceae</taxon>
        <taxon>Chlamydomonas</taxon>
    </lineage>
</organism>
<feature type="transmembrane region" description="Helical" evidence="8">
    <location>
        <begin position="570"/>
        <end position="589"/>
    </location>
</feature>
<dbReference type="NCBIfam" id="TIGR00813">
    <property type="entry name" value="sss"/>
    <property type="match status" value="1"/>
</dbReference>
<reference evidence="10" key="1">
    <citation type="journal article" date="2020" name="bioRxiv">
        <title>Comparative genomics of Chlamydomonas.</title>
        <authorList>
            <person name="Craig R.J."/>
            <person name="Hasan A.R."/>
            <person name="Ness R.W."/>
            <person name="Keightley P.D."/>
        </authorList>
    </citation>
    <scope>NUCLEOTIDE SEQUENCE</scope>
    <source>
        <strain evidence="10">SAG 7.73</strain>
    </source>
</reference>
<dbReference type="InterPro" id="IPR001734">
    <property type="entry name" value="Na/solute_symporter"/>
</dbReference>
<feature type="transmembrane region" description="Helical" evidence="8">
    <location>
        <begin position="313"/>
        <end position="335"/>
    </location>
</feature>
<feature type="transmembrane region" description="Helical" evidence="8">
    <location>
        <begin position="601"/>
        <end position="625"/>
    </location>
</feature>
<keyword evidence="11" id="KW-1185">Reference proteome</keyword>
<feature type="transmembrane region" description="Helical" evidence="8">
    <location>
        <begin position="34"/>
        <end position="56"/>
    </location>
</feature>
<dbReference type="OrthoDB" id="6132759at2759"/>
<feature type="transmembrane region" description="Helical" evidence="8">
    <location>
        <begin position="68"/>
        <end position="92"/>
    </location>
</feature>
<comment type="caution">
    <text evidence="10">The sequence shown here is derived from an EMBL/GenBank/DDBJ whole genome shotgun (WGS) entry which is preliminary data.</text>
</comment>
<evidence type="ECO:0000313" key="9">
    <source>
        <dbReference type="EMBL" id="KAG2438192.1"/>
    </source>
</evidence>
<evidence type="ECO:0000313" key="10">
    <source>
        <dbReference type="EMBL" id="KAG2438193.1"/>
    </source>
</evidence>
<feature type="transmembrane region" description="Helical" evidence="8">
    <location>
        <begin position="468"/>
        <end position="489"/>
    </location>
</feature>
<evidence type="ECO:0000256" key="7">
    <source>
        <dbReference type="RuleBase" id="RU362091"/>
    </source>
</evidence>
<dbReference type="GO" id="GO:0015204">
    <property type="term" value="F:urea transmembrane transporter activity"/>
    <property type="evidence" value="ECO:0007669"/>
    <property type="project" value="InterPro"/>
</dbReference>
<dbReference type="Gene3D" id="1.20.1730.10">
    <property type="entry name" value="Sodium/glucose cotransporter"/>
    <property type="match status" value="1"/>
</dbReference>
<feature type="transmembrane region" description="Helical" evidence="8">
    <location>
        <begin position="509"/>
        <end position="531"/>
    </location>
</feature>
<evidence type="ECO:0000256" key="2">
    <source>
        <dbReference type="ARBA" id="ARBA00006434"/>
    </source>
</evidence>
<dbReference type="PROSITE" id="PS50283">
    <property type="entry name" value="NA_SOLUT_SYMP_3"/>
    <property type="match status" value="1"/>
</dbReference>
<feature type="transmembrane region" description="Helical" evidence="8">
    <location>
        <begin position="153"/>
        <end position="181"/>
    </location>
</feature>
<evidence type="ECO:0000256" key="8">
    <source>
        <dbReference type="SAM" id="Phobius"/>
    </source>
</evidence>
<feature type="transmembrane region" description="Helical" evidence="8">
    <location>
        <begin position="272"/>
        <end position="293"/>
    </location>
</feature>
<dbReference type="EMBL" id="JAEHOC010000010">
    <property type="protein sequence ID" value="KAG2438193.1"/>
    <property type="molecule type" value="Genomic_DNA"/>
</dbReference>
<dbReference type="Proteomes" id="UP000650467">
    <property type="component" value="Unassembled WGS sequence"/>
</dbReference>
<evidence type="ECO:0000256" key="1">
    <source>
        <dbReference type="ARBA" id="ARBA00004141"/>
    </source>
</evidence>
<proteinExistence type="inferred from homology"/>
<accession>A0A835W5L7</accession>
<evidence type="ECO:0000313" key="11">
    <source>
        <dbReference type="Proteomes" id="UP000650467"/>
    </source>
</evidence>
<feature type="transmembrane region" description="Helical" evidence="8">
    <location>
        <begin position="416"/>
        <end position="435"/>
    </location>
</feature>
<evidence type="ECO:0000256" key="4">
    <source>
        <dbReference type="ARBA" id="ARBA00022692"/>
    </source>
</evidence>
<keyword evidence="5 8" id="KW-1133">Transmembrane helix</keyword>
<feature type="transmembrane region" description="Helical" evidence="8">
    <location>
        <begin position="355"/>
        <end position="377"/>
    </location>
</feature>
<keyword evidence="6 8" id="KW-0472">Membrane</keyword>
<feature type="transmembrane region" description="Helical" evidence="8">
    <location>
        <begin position="441"/>
        <end position="461"/>
    </location>
</feature>
<dbReference type="PANTHER" id="PTHR46154">
    <property type="match status" value="1"/>
</dbReference>
<comment type="subcellular location">
    <subcellularLocation>
        <location evidence="1">Membrane</location>
        <topology evidence="1">Multi-pass membrane protein</topology>
    </subcellularLocation>
</comment>
<sequence length="666" mass="71439">MSNATQCTNLFGLTQYDGQCNFFGSGDTALPQGLGWFILVGLGGVFALIPTGLIYLDRRINGTGKDSESFATAGHSIGIGLTACDIVAKWTWAATLLQSSNVAYSFGVSGPFWYAAGATVQVLLFAILAVEIKRKAPHIHTFLEIIRARWGNVAHIIFMIYGFMTNLIVTAMLILGGAAVMEALTGVSVYASSFLIPAGVVIYTCVGGMKGTMVAEWLNVCVIYIALLIFMFQVYATNPDLGSISTVWERLSAVAVKYPVADNMGGSYMTMFSKSGIIFGIINIIGNFGTVFVDQSYWQGAIAAKPSATYKGYLLGGLCWFAVPFTMATTMGLGARALDLPITKAEANAGLVPPALAVHLMGQGGAFLITFQLFIAVTSTACAEQMAVSTIVVYDIYKAYINKNASSKSMLILQRVMVLVYAIISGVVSVILLKLNVSLGWVYLFMGIVIGSAVFPIAACLTWSKCSAIAACTSAIVTTPLAIMTWLIVAAKLNDGVISLDTTGQDYPMLAGNLVALFFSMLLCIILSFIWPQGFDWEELKKAPTAGAEEEPHNPDDEDSPEALDRVIKFTWATGGTLTLVLLILWPILALPAKVFSEGYFTMWVIIAMIWGLVAATICIVLPIFEAKDMIVMVLSGKKHSPSAAEESVQAKHAHMSLPPVQANRT</sequence>
<dbReference type="EMBL" id="JAEHOC010000010">
    <property type="protein sequence ID" value="KAG2438192.1"/>
    <property type="molecule type" value="Genomic_DNA"/>
</dbReference>
<keyword evidence="4 8" id="KW-0812">Transmembrane</keyword>
<feature type="transmembrane region" description="Helical" evidence="8">
    <location>
        <begin position="187"/>
        <end position="205"/>
    </location>
</feature>
<dbReference type="PANTHER" id="PTHR46154:SF4">
    <property type="entry name" value="UREA ACTIVE TRANSPORTER"/>
    <property type="match status" value="1"/>
</dbReference>
<evidence type="ECO:0000256" key="5">
    <source>
        <dbReference type="ARBA" id="ARBA00022989"/>
    </source>
</evidence>
<dbReference type="Pfam" id="PF00474">
    <property type="entry name" value="SSF"/>
    <property type="match status" value="1"/>
</dbReference>
<keyword evidence="3" id="KW-0813">Transport</keyword>
<dbReference type="CDD" id="cd11476">
    <property type="entry name" value="SLC5sbd_DUR3"/>
    <property type="match status" value="1"/>
</dbReference>